<keyword evidence="7" id="KW-0479">Metal-binding</keyword>
<dbReference type="SUPFAM" id="SSF144052">
    <property type="entry name" value="Thermophilic metalloprotease-like"/>
    <property type="match status" value="1"/>
</dbReference>
<evidence type="ECO:0000256" key="8">
    <source>
        <dbReference type="ARBA" id="ARBA00022801"/>
    </source>
</evidence>
<evidence type="ECO:0000256" key="7">
    <source>
        <dbReference type="ARBA" id="ARBA00022723"/>
    </source>
</evidence>
<evidence type="ECO:0000313" key="11">
    <source>
        <dbReference type="Proteomes" id="UP001595733"/>
    </source>
</evidence>
<dbReference type="PANTHER" id="PTHR34448:SF3">
    <property type="entry name" value="AMINOPEPTIDASE AMPS"/>
    <property type="match status" value="1"/>
</dbReference>
<dbReference type="GO" id="GO:0004177">
    <property type="term" value="F:aminopeptidase activity"/>
    <property type="evidence" value="ECO:0007669"/>
    <property type="project" value="UniProtKB-KW"/>
</dbReference>
<comment type="cofactor">
    <cofactor evidence="2">
        <name>Mg(2+)</name>
        <dbReference type="ChEBI" id="CHEBI:18420"/>
    </cofactor>
</comment>
<keyword evidence="8" id="KW-0378">Hydrolase</keyword>
<dbReference type="Proteomes" id="UP001595733">
    <property type="component" value="Unassembled WGS sequence"/>
</dbReference>
<comment type="cofactor">
    <cofactor evidence="3">
        <name>Zn(2+)</name>
        <dbReference type="ChEBI" id="CHEBI:29105"/>
    </cofactor>
</comment>
<proteinExistence type="inferred from homology"/>
<dbReference type="RefSeq" id="WP_378142274.1">
    <property type="nucleotide sequence ID" value="NZ_JBHSEF010000024.1"/>
</dbReference>
<protein>
    <submittedName>
        <fullName evidence="10">Aminopeptidase</fullName>
    </submittedName>
</protein>
<evidence type="ECO:0000256" key="6">
    <source>
        <dbReference type="ARBA" id="ARBA00022670"/>
    </source>
</evidence>
<comment type="similarity">
    <text evidence="4">Belongs to the peptidase M29 family.</text>
</comment>
<evidence type="ECO:0000256" key="4">
    <source>
        <dbReference type="ARBA" id="ARBA00008236"/>
    </source>
</evidence>
<comment type="caution">
    <text evidence="10">The sequence shown here is derived from an EMBL/GenBank/DDBJ whole genome shotgun (WGS) entry which is preliminary data.</text>
</comment>
<gene>
    <name evidence="10" type="ORF">ACFO0S_11675</name>
</gene>
<sequence length="412" mass="46003">MTFHHNLKEYADLIVQVGLNLQQGQYLQIQTTTDTLDFTRLVVDAAYEVGASHVDVQLSDPYMTRSFYDHAPESSFEDVPKWIAHQRDEIIDRQGALLWIDAEDPDLLEGVDASKISRQQKASSLLLKRYRKAVMNDEITWSIAAVPSKKWAMKVFPDLSEEQAIQALWEKIFEVVRIGSGTAVSQWKTHIENLNKRADYLNSRNYTALHYQAEGTDITVGLPEGHIWMSGSSVSDRGVAFIANMPTEEVYTAPSRTNVSGYVTNSKPFIYQGNRIDGFTLHFEEGKIVNVTAEHGEDLLKELIATDEGATRIGEIALVPFDSPISNADIIFYNTLFDENASNHFALGEAYPTTLSGGKQMSEEELIAADVNVSLIHEDFMIGTVDMTIDGIGKDGTKEAIFRNGNWANAIE</sequence>
<evidence type="ECO:0000313" key="10">
    <source>
        <dbReference type="EMBL" id="MFC4355712.1"/>
    </source>
</evidence>
<dbReference type="PANTHER" id="PTHR34448">
    <property type="entry name" value="AMINOPEPTIDASE"/>
    <property type="match status" value="1"/>
</dbReference>
<dbReference type="EMBL" id="JBHSEF010000024">
    <property type="protein sequence ID" value="MFC4355712.1"/>
    <property type="molecule type" value="Genomic_DNA"/>
</dbReference>
<keyword evidence="6" id="KW-0645">Protease</keyword>
<dbReference type="PRINTS" id="PR00919">
    <property type="entry name" value="THERMOPTASE"/>
</dbReference>
<evidence type="ECO:0000256" key="5">
    <source>
        <dbReference type="ARBA" id="ARBA00022438"/>
    </source>
</evidence>
<comment type="cofactor">
    <cofactor evidence="1">
        <name>Co(2+)</name>
        <dbReference type="ChEBI" id="CHEBI:48828"/>
    </cofactor>
</comment>
<evidence type="ECO:0000256" key="2">
    <source>
        <dbReference type="ARBA" id="ARBA00001946"/>
    </source>
</evidence>
<keyword evidence="5 10" id="KW-0031">Aminopeptidase</keyword>
<evidence type="ECO:0000256" key="1">
    <source>
        <dbReference type="ARBA" id="ARBA00001941"/>
    </source>
</evidence>
<reference evidence="11" key="1">
    <citation type="journal article" date="2019" name="Int. J. Syst. Evol. Microbiol.">
        <title>The Global Catalogue of Microorganisms (GCM) 10K type strain sequencing project: providing services to taxonomists for standard genome sequencing and annotation.</title>
        <authorList>
            <consortium name="The Broad Institute Genomics Platform"/>
            <consortium name="The Broad Institute Genome Sequencing Center for Infectious Disease"/>
            <person name="Wu L."/>
            <person name="Ma J."/>
        </authorList>
    </citation>
    <scope>NUCLEOTIDE SEQUENCE [LARGE SCALE GENOMIC DNA]</scope>
    <source>
        <strain evidence="11">CCUG 50353</strain>
    </source>
</reference>
<keyword evidence="9" id="KW-0482">Metalloprotease</keyword>
<dbReference type="InterPro" id="IPR000787">
    <property type="entry name" value="Peptidase_M29"/>
</dbReference>
<dbReference type="Pfam" id="PF02073">
    <property type="entry name" value="Peptidase_M29"/>
    <property type="match status" value="1"/>
</dbReference>
<dbReference type="InterPro" id="IPR052170">
    <property type="entry name" value="M29_Exopeptidase"/>
</dbReference>
<evidence type="ECO:0000256" key="3">
    <source>
        <dbReference type="ARBA" id="ARBA00001947"/>
    </source>
</evidence>
<keyword evidence="11" id="KW-1185">Reference proteome</keyword>
<dbReference type="InterPro" id="IPR035097">
    <property type="entry name" value="M29_N-terminal"/>
</dbReference>
<accession>A0ABV8UWM0</accession>
<name>A0ABV8UWM0_9BACL</name>
<dbReference type="Gene3D" id="3.40.1830.10">
    <property type="entry name" value="Thermophilic metalloprotease (M29)"/>
    <property type="match status" value="1"/>
</dbReference>
<evidence type="ECO:0000256" key="9">
    <source>
        <dbReference type="ARBA" id="ARBA00023049"/>
    </source>
</evidence>
<organism evidence="10 11">
    <name type="scientific">Chryseomicrobium palamuruense</name>
    <dbReference type="NCBI Taxonomy" id="682973"/>
    <lineage>
        <taxon>Bacteria</taxon>
        <taxon>Bacillati</taxon>
        <taxon>Bacillota</taxon>
        <taxon>Bacilli</taxon>
        <taxon>Bacillales</taxon>
        <taxon>Caryophanaceae</taxon>
        <taxon>Chryseomicrobium</taxon>
    </lineage>
</organism>